<reference evidence="12" key="1">
    <citation type="submission" date="2021-01" db="EMBL/GenBank/DDBJ databases">
        <title>Whole genome shotgun sequence of Sphaerisporangium rufum NBRC 109079.</title>
        <authorList>
            <person name="Komaki H."/>
            <person name="Tamura T."/>
        </authorList>
    </citation>
    <scope>NUCLEOTIDE SEQUENCE</scope>
    <source>
        <strain evidence="12">NBRC 109079</strain>
    </source>
</reference>
<name>A0A919R962_9ACTN</name>
<comment type="subunit">
    <text evidence="2">Interacts transiently with the RNA polymerase catalytic core formed by RpoA, RpoB, RpoC and RpoZ (2 alpha, 1 beta, 1 beta' and 1 omega subunit) to form the RNA polymerase holoenzyme that can initiate transcription.</text>
</comment>
<dbReference type="InterPro" id="IPR014305">
    <property type="entry name" value="RNA_pol_sigma-G_actinobac"/>
</dbReference>
<dbReference type="GO" id="GO:0016987">
    <property type="term" value="F:sigma factor activity"/>
    <property type="evidence" value="ECO:0007669"/>
    <property type="project" value="UniProtKB-KW"/>
</dbReference>
<keyword evidence="4 7" id="KW-0731">Sigma factor</keyword>
<dbReference type="InterPro" id="IPR032710">
    <property type="entry name" value="NTF2-like_dom_sf"/>
</dbReference>
<dbReference type="InterPro" id="IPR013249">
    <property type="entry name" value="RNA_pol_sigma70_r4_t2"/>
</dbReference>
<sequence>MGMHPGRITSGATTGGPDPGDSAGFAGPGDGPEFAELLERHRRELRVHCYRMLGSFDEAEDLVQETFLRAWRGRATFQGRSTLRAWLYRIATNACLDFLDRDARRPHAADGADGAPAGPASPAEIGWLQPFPDRLLEPAAPDALAPETAVVARETIELAFLAAIQHLPPRRRAVLLLRDVLGWSAKETAAQLGTTVESVKSSLKRARATLRAHLPERRTEWAPSGEPSARERELLRRFMAAHERADPALLAELLSADARLTMPPLPFRFSGRAEIEAFAAHAFGPDSPLHGGRWRSLLTRANRQPAVAGYIRLPGDDRYRAQSLTVLRIEDGRIAEMTVFQPRLLAAFELPEVLPAGG</sequence>
<keyword evidence="3 7" id="KW-0805">Transcription regulation</keyword>
<dbReference type="NCBIfam" id="NF006089">
    <property type="entry name" value="PRK08241.1"/>
    <property type="match status" value="1"/>
</dbReference>
<evidence type="ECO:0000259" key="11">
    <source>
        <dbReference type="Pfam" id="PF12680"/>
    </source>
</evidence>
<dbReference type="GO" id="GO:0003677">
    <property type="term" value="F:DNA binding"/>
    <property type="evidence" value="ECO:0007669"/>
    <property type="project" value="UniProtKB-KW"/>
</dbReference>
<evidence type="ECO:0000256" key="5">
    <source>
        <dbReference type="ARBA" id="ARBA00023125"/>
    </source>
</evidence>
<keyword evidence="6 7" id="KW-0804">Transcription</keyword>
<dbReference type="Pfam" id="PF08281">
    <property type="entry name" value="Sigma70_r4_2"/>
    <property type="match status" value="1"/>
</dbReference>
<evidence type="ECO:0000256" key="7">
    <source>
        <dbReference type="RuleBase" id="RU000716"/>
    </source>
</evidence>
<dbReference type="InterPro" id="IPR036388">
    <property type="entry name" value="WH-like_DNA-bd_sf"/>
</dbReference>
<dbReference type="Proteomes" id="UP000655287">
    <property type="component" value="Unassembled WGS sequence"/>
</dbReference>
<dbReference type="PANTHER" id="PTHR43133:SF65">
    <property type="entry name" value="ECF RNA POLYMERASE SIGMA FACTOR SIGG"/>
    <property type="match status" value="1"/>
</dbReference>
<dbReference type="PANTHER" id="PTHR43133">
    <property type="entry name" value="RNA POLYMERASE ECF-TYPE SIGMA FACTO"/>
    <property type="match status" value="1"/>
</dbReference>
<evidence type="ECO:0000256" key="6">
    <source>
        <dbReference type="ARBA" id="ARBA00023163"/>
    </source>
</evidence>
<keyword evidence="5 7" id="KW-0238">DNA-binding</keyword>
<evidence type="ECO:0000259" key="9">
    <source>
        <dbReference type="Pfam" id="PF04542"/>
    </source>
</evidence>
<dbReference type="InterPro" id="IPR000838">
    <property type="entry name" value="RNA_pol_sigma70_ECF_CS"/>
</dbReference>
<dbReference type="GO" id="GO:0006950">
    <property type="term" value="P:response to stress"/>
    <property type="evidence" value="ECO:0007669"/>
    <property type="project" value="UniProtKB-ARBA"/>
</dbReference>
<feature type="region of interest" description="Disordered" evidence="8">
    <location>
        <begin position="1"/>
        <end position="33"/>
    </location>
</feature>
<dbReference type="Gene3D" id="3.10.450.50">
    <property type="match status" value="1"/>
</dbReference>
<evidence type="ECO:0000259" key="10">
    <source>
        <dbReference type="Pfam" id="PF08281"/>
    </source>
</evidence>
<dbReference type="GO" id="GO:0006352">
    <property type="term" value="P:DNA-templated transcription initiation"/>
    <property type="evidence" value="ECO:0007669"/>
    <property type="project" value="InterPro"/>
</dbReference>
<evidence type="ECO:0000256" key="3">
    <source>
        <dbReference type="ARBA" id="ARBA00023015"/>
    </source>
</evidence>
<dbReference type="InterPro" id="IPR013324">
    <property type="entry name" value="RNA_pol_sigma_r3/r4-like"/>
</dbReference>
<accession>A0A919R962</accession>
<dbReference type="CDD" id="cd06171">
    <property type="entry name" value="Sigma70_r4"/>
    <property type="match status" value="1"/>
</dbReference>
<dbReference type="PROSITE" id="PS01063">
    <property type="entry name" value="SIGMA70_ECF"/>
    <property type="match status" value="1"/>
</dbReference>
<dbReference type="Gene3D" id="1.10.1740.10">
    <property type="match status" value="1"/>
</dbReference>
<evidence type="ECO:0000256" key="2">
    <source>
        <dbReference type="ARBA" id="ARBA00011344"/>
    </source>
</evidence>
<dbReference type="InterPro" id="IPR039425">
    <property type="entry name" value="RNA_pol_sigma-70-like"/>
</dbReference>
<dbReference type="Gene3D" id="1.10.10.10">
    <property type="entry name" value="Winged helix-like DNA-binding domain superfamily/Winged helix DNA-binding domain"/>
    <property type="match status" value="1"/>
</dbReference>
<proteinExistence type="inferred from homology"/>
<dbReference type="InterPro" id="IPR013325">
    <property type="entry name" value="RNA_pol_sigma_r2"/>
</dbReference>
<evidence type="ECO:0000313" key="12">
    <source>
        <dbReference type="EMBL" id="GII79625.1"/>
    </source>
</evidence>
<feature type="domain" description="SnoaL-like" evidence="11">
    <location>
        <begin position="235"/>
        <end position="337"/>
    </location>
</feature>
<protein>
    <recommendedName>
        <fullName evidence="7">RNA polymerase sigma factor</fullName>
    </recommendedName>
</protein>
<dbReference type="InterPro" id="IPR037401">
    <property type="entry name" value="SnoaL-like"/>
</dbReference>
<dbReference type="AlphaFoldDB" id="A0A919R962"/>
<dbReference type="InterPro" id="IPR007627">
    <property type="entry name" value="RNA_pol_sigma70_r2"/>
</dbReference>
<organism evidence="12 13">
    <name type="scientific">Sphaerisporangium rufum</name>
    <dbReference type="NCBI Taxonomy" id="1381558"/>
    <lineage>
        <taxon>Bacteria</taxon>
        <taxon>Bacillati</taxon>
        <taxon>Actinomycetota</taxon>
        <taxon>Actinomycetes</taxon>
        <taxon>Streptosporangiales</taxon>
        <taxon>Streptosporangiaceae</taxon>
        <taxon>Sphaerisporangium</taxon>
    </lineage>
</organism>
<keyword evidence="13" id="KW-1185">Reference proteome</keyword>
<comment type="caution">
    <text evidence="12">The sequence shown here is derived from an EMBL/GenBank/DDBJ whole genome shotgun (WGS) entry which is preliminary data.</text>
</comment>
<dbReference type="EMBL" id="BOOU01000059">
    <property type="protein sequence ID" value="GII79625.1"/>
    <property type="molecule type" value="Genomic_DNA"/>
</dbReference>
<gene>
    <name evidence="12" type="primary">rpoE_22</name>
    <name evidence="12" type="ORF">Sru01_46070</name>
</gene>
<comment type="similarity">
    <text evidence="1 7">Belongs to the sigma-70 factor family. ECF subfamily.</text>
</comment>
<dbReference type="Pfam" id="PF12680">
    <property type="entry name" value="SnoaL_2"/>
    <property type="match status" value="1"/>
</dbReference>
<evidence type="ECO:0000256" key="8">
    <source>
        <dbReference type="SAM" id="MobiDB-lite"/>
    </source>
</evidence>
<feature type="domain" description="RNA polymerase sigma-70 region 2" evidence="9">
    <location>
        <begin position="37"/>
        <end position="104"/>
    </location>
</feature>
<dbReference type="SUPFAM" id="SSF88946">
    <property type="entry name" value="Sigma2 domain of RNA polymerase sigma factors"/>
    <property type="match status" value="1"/>
</dbReference>
<feature type="domain" description="RNA polymerase sigma factor 70 region 4 type 2" evidence="10">
    <location>
        <begin position="159"/>
        <end position="210"/>
    </location>
</feature>
<evidence type="ECO:0000256" key="4">
    <source>
        <dbReference type="ARBA" id="ARBA00023082"/>
    </source>
</evidence>
<dbReference type="Pfam" id="PF04542">
    <property type="entry name" value="Sigma70_r2"/>
    <property type="match status" value="1"/>
</dbReference>
<dbReference type="SUPFAM" id="SSF88659">
    <property type="entry name" value="Sigma3 and sigma4 domains of RNA polymerase sigma factors"/>
    <property type="match status" value="1"/>
</dbReference>
<dbReference type="SUPFAM" id="SSF54427">
    <property type="entry name" value="NTF2-like"/>
    <property type="match status" value="1"/>
</dbReference>
<evidence type="ECO:0000256" key="1">
    <source>
        <dbReference type="ARBA" id="ARBA00010641"/>
    </source>
</evidence>
<dbReference type="NCBIfam" id="TIGR02937">
    <property type="entry name" value="sigma70-ECF"/>
    <property type="match status" value="1"/>
</dbReference>
<dbReference type="InterPro" id="IPR014284">
    <property type="entry name" value="RNA_pol_sigma-70_dom"/>
</dbReference>
<dbReference type="NCBIfam" id="TIGR02960">
    <property type="entry name" value="SigX5"/>
    <property type="match status" value="1"/>
</dbReference>
<evidence type="ECO:0000313" key="13">
    <source>
        <dbReference type="Proteomes" id="UP000655287"/>
    </source>
</evidence>